<dbReference type="PANTHER" id="PTHR31866">
    <property type="entry name" value="GENE 4779-RELATED"/>
    <property type="match status" value="1"/>
</dbReference>
<organism evidence="2 3">
    <name type="scientific">Moschus moschiferus</name>
    <name type="common">Siberian musk deer</name>
    <name type="synonym">Moschus sibiricus</name>
    <dbReference type="NCBI Taxonomy" id="68415"/>
    <lineage>
        <taxon>Eukaryota</taxon>
        <taxon>Metazoa</taxon>
        <taxon>Chordata</taxon>
        <taxon>Craniata</taxon>
        <taxon>Vertebrata</taxon>
        <taxon>Euteleostomi</taxon>
        <taxon>Mammalia</taxon>
        <taxon>Eutheria</taxon>
        <taxon>Laurasiatheria</taxon>
        <taxon>Artiodactyla</taxon>
        <taxon>Ruminantia</taxon>
        <taxon>Pecora</taxon>
        <taxon>Moschidae</taxon>
        <taxon>Moschus</taxon>
    </lineage>
</organism>
<dbReference type="Ensembl" id="ENSMMST00000003329.1">
    <property type="protein sequence ID" value="ENSMMSP00000003051.1"/>
    <property type="gene ID" value="ENSMMSG00000002326.1"/>
</dbReference>
<feature type="region of interest" description="Disordered" evidence="1">
    <location>
        <begin position="1"/>
        <end position="23"/>
    </location>
</feature>
<feature type="region of interest" description="Disordered" evidence="1">
    <location>
        <begin position="190"/>
        <end position="386"/>
    </location>
</feature>
<feature type="compositionally biased region" description="Low complexity" evidence="1">
    <location>
        <begin position="373"/>
        <end position="385"/>
    </location>
</feature>
<dbReference type="Proteomes" id="UP000694544">
    <property type="component" value="Unplaced"/>
</dbReference>
<dbReference type="AlphaFoldDB" id="A0A8C6CWJ8"/>
<sequence>ARPASVSALWDLEVGPGSGGAAAQTCGEVAQAEAGPFRVGGPEAGRPWGNPKRGTKSGLNVAVDRQWPPSESPGGLLSDPESSDEFTEVQVMRVSIYRRDRGQAKLNIPEDPGDTARHSNVQGKQNLLNVPGPCLSSAPRGLISGVERQGRQGAAKPEAILPPKKMQSVLKGKGDSLPSYLGVAVASGTAAGTTGSLPRLCPRKKGAQEKKSLGGASKPALGRTFPSWGQGISATPLKPVTLPPISGIPMLGKPKKSALDPRGAKESKHTGAGKKSVARRARESLAAVAVSGEENDPNRDPVPKGQLSTDRPWPSLPRVHRGEPSSINIKIRGAQASGNLEPVAMKKGEGMPRGPGPSGDQKPTDHPPRPKRQQQPPGRQGCPGCLVLQREIDELKEKLGMRNQGQRATGS</sequence>
<keyword evidence="3" id="KW-1185">Reference proteome</keyword>
<evidence type="ECO:0000313" key="2">
    <source>
        <dbReference type="Ensembl" id="ENSMMSP00000003051.1"/>
    </source>
</evidence>
<accession>A0A8C6CWJ8</accession>
<evidence type="ECO:0000256" key="1">
    <source>
        <dbReference type="SAM" id="MobiDB-lite"/>
    </source>
</evidence>
<proteinExistence type="predicted"/>
<name>A0A8C6CWJ8_MOSMO</name>
<reference evidence="2" key="2">
    <citation type="submission" date="2025-09" db="UniProtKB">
        <authorList>
            <consortium name="Ensembl"/>
        </authorList>
    </citation>
    <scope>IDENTIFICATION</scope>
</reference>
<protein>
    <submittedName>
        <fullName evidence="2">Uncharacterized protein</fullName>
    </submittedName>
</protein>
<feature type="compositionally biased region" description="Basic and acidic residues" evidence="1">
    <location>
        <begin position="257"/>
        <end position="269"/>
    </location>
</feature>
<dbReference type="InterPro" id="IPR027822">
    <property type="entry name" value="DUF4641"/>
</dbReference>
<feature type="region of interest" description="Disordered" evidence="1">
    <location>
        <begin position="36"/>
        <end position="85"/>
    </location>
</feature>
<evidence type="ECO:0000313" key="3">
    <source>
        <dbReference type="Proteomes" id="UP000694544"/>
    </source>
</evidence>
<dbReference type="Pfam" id="PF15483">
    <property type="entry name" value="DUF4641"/>
    <property type="match status" value="1"/>
</dbReference>
<reference evidence="2" key="1">
    <citation type="submission" date="2025-08" db="UniProtKB">
        <authorList>
            <consortium name="Ensembl"/>
        </authorList>
    </citation>
    <scope>IDENTIFICATION</scope>
</reference>
<dbReference type="GeneTree" id="ENSGT00390000015252"/>
<dbReference type="PANTHER" id="PTHR31866:SF1">
    <property type="entry name" value="GENE 4779-RELATED"/>
    <property type="match status" value="1"/>
</dbReference>